<comment type="caution">
    <text evidence="15">The sequence shown here is derived from an EMBL/GenBank/DDBJ whole genome shotgun (WGS) entry which is preliminary data.</text>
</comment>
<evidence type="ECO:0000256" key="10">
    <source>
        <dbReference type="ARBA" id="ARBA00049347"/>
    </source>
</evidence>
<feature type="transmembrane region" description="Helical" evidence="11">
    <location>
        <begin position="843"/>
        <end position="866"/>
    </location>
</feature>
<keyword evidence="3 11" id="KW-0813">Transport</keyword>
<dbReference type="Gene3D" id="3.40.930.10">
    <property type="entry name" value="Mannitol-specific EII, Chain A"/>
    <property type="match status" value="1"/>
</dbReference>
<dbReference type="Pfam" id="PF00955">
    <property type="entry name" value="HCO3_cotransp"/>
    <property type="match status" value="2"/>
</dbReference>
<keyword evidence="9 11" id="KW-0472">Membrane</keyword>
<evidence type="ECO:0000259" key="14">
    <source>
        <dbReference type="Pfam" id="PF07565"/>
    </source>
</evidence>
<feature type="transmembrane region" description="Helical" evidence="11">
    <location>
        <begin position="536"/>
        <end position="558"/>
    </location>
</feature>
<feature type="transmembrane region" description="Helical" evidence="11">
    <location>
        <begin position="929"/>
        <end position="948"/>
    </location>
</feature>
<keyword evidence="4" id="KW-1003">Cell membrane</keyword>
<feature type="transmembrane region" description="Helical" evidence="11">
    <location>
        <begin position="742"/>
        <end position="762"/>
    </location>
</feature>
<feature type="compositionally biased region" description="Basic and acidic residues" evidence="12">
    <location>
        <begin position="188"/>
        <end position="197"/>
    </location>
</feature>
<keyword evidence="16" id="KW-1185">Reference proteome</keyword>
<comment type="similarity">
    <text evidence="2 11">Belongs to the anion exchanger (TC 2.A.31) family.</text>
</comment>
<evidence type="ECO:0000256" key="8">
    <source>
        <dbReference type="ARBA" id="ARBA00023065"/>
    </source>
</evidence>
<dbReference type="InterPro" id="IPR016152">
    <property type="entry name" value="PTrfase/Anion_transptr"/>
</dbReference>
<feature type="compositionally biased region" description="Polar residues" evidence="12">
    <location>
        <begin position="177"/>
        <end position="186"/>
    </location>
</feature>
<feature type="compositionally biased region" description="Basic and acidic residues" evidence="12">
    <location>
        <begin position="313"/>
        <end position="324"/>
    </location>
</feature>
<feature type="domain" description="Band 3 cytoplasmic" evidence="14">
    <location>
        <begin position="198"/>
        <end position="451"/>
    </location>
</feature>
<feature type="domain" description="Bicarbonate transporter-like transmembrane" evidence="13">
    <location>
        <begin position="709"/>
        <end position="948"/>
    </location>
</feature>
<feature type="region of interest" description="Disordered" evidence="12">
    <location>
        <begin position="1"/>
        <end position="30"/>
    </location>
</feature>
<feature type="compositionally biased region" description="Acidic residues" evidence="12">
    <location>
        <begin position="95"/>
        <end position="112"/>
    </location>
</feature>
<dbReference type="PROSITE" id="PS00219">
    <property type="entry name" value="ANION_EXCHANGER_1"/>
    <property type="match status" value="1"/>
</dbReference>
<dbReference type="InterPro" id="IPR018241">
    <property type="entry name" value="Anion_exchange_CS"/>
</dbReference>
<evidence type="ECO:0000256" key="2">
    <source>
        <dbReference type="ARBA" id="ARBA00010993"/>
    </source>
</evidence>
<gene>
    <name evidence="15" type="ORF">KUDE01_032078</name>
</gene>
<evidence type="ECO:0000256" key="1">
    <source>
        <dbReference type="ARBA" id="ARBA00004651"/>
    </source>
</evidence>
<dbReference type="GO" id="GO:0015701">
    <property type="term" value="P:bicarbonate transport"/>
    <property type="evidence" value="ECO:0007669"/>
    <property type="project" value="TreeGrafter"/>
</dbReference>
<dbReference type="AlphaFoldDB" id="A0AAD9B235"/>
<evidence type="ECO:0000256" key="5">
    <source>
        <dbReference type="ARBA" id="ARBA00022681"/>
    </source>
</evidence>
<feature type="transmembrane region" description="Helical" evidence="11">
    <location>
        <begin position="801"/>
        <end position="822"/>
    </location>
</feature>
<dbReference type="PROSITE" id="PS00220">
    <property type="entry name" value="ANION_EXCHANGER_2"/>
    <property type="match status" value="1"/>
</dbReference>
<dbReference type="GO" id="GO:0005452">
    <property type="term" value="F:solute:inorganic anion antiporter activity"/>
    <property type="evidence" value="ECO:0007669"/>
    <property type="project" value="InterPro"/>
</dbReference>
<dbReference type="NCBIfam" id="TIGR00834">
    <property type="entry name" value="ae"/>
    <property type="match status" value="1"/>
</dbReference>
<dbReference type="PRINTS" id="PR00165">
    <property type="entry name" value="ANIONEXCHNGR"/>
</dbReference>
<dbReference type="InterPro" id="IPR011531">
    <property type="entry name" value="HCO3_transpt-like_TM_dom"/>
</dbReference>
<feature type="transmembrane region" description="Helical" evidence="11">
    <location>
        <begin position="712"/>
        <end position="730"/>
    </location>
</feature>
<dbReference type="GO" id="GO:0016323">
    <property type="term" value="C:basolateral plasma membrane"/>
    <property type="evidence" value="ECO:0007669"/>
    <property type="project" value="TreeGrafter"/>
</dbReference>
<feature type="region of interest" description="Disordered" evidence="12">
    <location>
        <begin position="74"/>
        <end position="145"/>
    </location>
</feature>
<evidence type="ECO:0000313" key="15">
    <source>
        <dbReference type="EMBL" id="KAK1875266.1"/>
    </source>
</evidence>
<evidence type="ECO:0000256" key="6">
    <source>
        <dbReference type="ARBA" id="ARBA00022692"/>
    </source>
</evidence>
<dbReference type="Proteomes" id="UP001228049">
    <property type="component" value="Unassembled WGS sequence"/>
</dbReference>
<dbReference type="SUPFAM" id="SSF55804">
    <property type="entry name" value="Phoshotransferase/anion transport protein"/>
    <property type="match status" value="1"/>
</dbReference>
<dbReference type="Pfam" id="PF07565">
    <property type="entry name" value="Band_3_cyto"/>
    <property type="match status" value="1"/>
</dbReference>
<sequence>MTHHFSEDPAAISHSAAPRRLSEDEEEDEDLNRVLGVRVFQQILNPAALRAPEKHRVIDEQEVEDHRLFSPHVLQPLARRRTNEGRRGSVPATTIEEDGEEEEGEEDGEEPCSDPPTGSSNHNGRIMASAEDEEEAETLMSVDLDDMKSHRLDDVQAVRRHLMRRSSRGPIRDQSRDQTGVRTPTHLQPDRTPHEDGGSGSEAWTQTGELVNLLQAGSLLELRKTISHGAVLLDLKQKTLPGIAQQVVEQMVISDLIKAEDRANVLGALLLRHSHPSDEKDHSLFSKNISAANMDALIDRHNGQSEPSIHLTNHREADGEKSKNEALPVTQSRSKHEAKLMEKIPERAEATVVLVGSVGFLEQPSMAFVRLQEAVLLDSVLEVPVPVRFLFLLLGPPTANMDYHQIGRSISTLMSDKHFHEAAYQADERQDLLTAINLFLDCSVVLPPSDVGGDELLHSVARFQREMLRKREEESGKLQEKQSSVQLDEDSLVPSKVGEEPLRRSGRLFGGLIRDVKRRYPQYLSDIRDALNAQCMAAIIFIYFASLSPAITFGGLLGEKTEGLIGVSELIVATALQGIVFSVLGAQPLLVIGFSGPLLVFEEAFFTFCKDNGIEYLTSRVWIGFWLVLLVLLTVAFEGSILVRFVSRFTQEIFSFLISLIFIYETFAKLIKIFQEHPLKNCYHGNITVSPSLCNFTSAAGDPGKVVGEPNTALLSFVLMVGTYFIAFYLRKFKNSSFFPGTLRRIIGDFGVPIAILIMVLVDYSVEDTYTQKLNVPSGFSVSSPEKRGWLISPMGSDGQFPVWMMAASILPAILVFILIFMESQITALIVSKKERMLVKGTGFHLDLLIIVVVGGVSALFGLPWLSAATVRSVTHTNALTVMSKAVAPGDKPRIQEVKEQRLTGFLVAVLVGLSIVIGEVLRQIPLAVLFGIFLYMGVMSLNGIQLMSGSSCSSCPEVPPDQKLRPQGESCPHRA</sequence>
<keyword evidence="8 11" id="KW-0406">Ion transport</keyword>
<feature type="transmembrane region" description="Helical" evidence="11">
    <location>
        <begin position="653"/>
        <end position="671"/>
    </location>
</feature>
<keyword evidence="5" id="KW-0039">Anion exchange</keyword>
<evidence type="ECO:0000256" key="7">
    <source>
        <dbReference type="ARBA" id="ARBA00022989"/>
    </source>
</evidence>
<proteinExistence type="inferred from homology"/>
<comment type="subcellular location">
    <subcellularLocation>
        <location evidence="1">Cell membrane</location>
        <topology evidence="1">Multi-pass membrane protein</topology>
    </subcellularLocation>
    <subcellularLocation>
        <location evidence="11">Membrane</location>
        <topology evidence="11">Multi-pass membrane protein</topology>
    </subcellularLocation>
</comment>
<dbReference type="PANTHER" id="PTHR11453">
    <property type="entry name" value="ANION EXCHANGE PROTEIN"/>
    <property type="match status" value="1"/>
</dbReference>
<evidence type="ECO:0000259" key="13">
    <source>
        <dbReference type="Pfam" id="PF00955"/>
    </source>
</evidence>
<evidence type="ECO:0000256" key="3">
    <source>
        <dbReference type="ARBA" id="ARBA00022448"/>
    </source>
</evidence>
<dbReference type="InterPro" id="IPR001717">
    <property type="entry name" value="Anion_exchange"/>
</dbReference>
<dbReference type="EMBL" id="JASDAP010000148">
    <property type="protein sequence ID" value="KAK1875266.1"/>
    <property type="molecule type" value="Genomic_DNA"/>
</dbReference>
<dbReference type="FunFam" id="1.10.287.570:FF:000001">
    <property type="entry name" value="Anion exchange protein"/>
    <property type="match status" value="1"/>
</dbReference>
<dbReference type="GO" id="GO:0016324">
    <property type="term" value="C:apical plasma membrane"/>
    <property type="evidence" value="ECO:0007669"/>
    <property type="project" value="TreeGrafter"/>
</dbReference>
<feature type="region of interest" description="Disordered" evidence="12">
    <location>
        <begin position="161"/>
        <end position="203"/>
    </location>
</feature>
<keyword evidence="6 11" id="KW-0812">Transmembrane</keyword>
<feature type="domain" description="Bicarbonate transporter-like transmembrane" evidence="13">
    <location>
        <begin position="507"/>
        <end position="682"/>
    </location>
</feature>
<dbReference type="InterPro" id="IPR013769">
    <property type="entry name" value="Band3_cytoplasmic_dom"/>
</dbReference>
<reference evidence="15" key="1">
    <citation type="submission" date="2023-04" db="EMBL/GenBank/DDBJ databases">
        <title>Chromosome-level genome of Chaenocephalus aceratus.</title>
        <authorList>
            <person name="Park H."/>
        </authorList>
    </citation>
    <scope>NUCLEOTIDE SEQUENCE</scope>
    <source>
        <strain evidence="15">DE</strain>
        <tissue evidence="15">Muscle</tissue>
    </source>
</reference>
<feature type="transmembrane region" description="Helical" evidence="11">
    <location>
        <begin position="570"/>
        <end position="601"/>
    </location>
</feature>
<comment type="catalytic activity">
    <reaction evidence="10">
        <text>hydrogencarbonate(in) + chloride(out) = hydrogencarbonate(out) + chloride(in)</text>
        <dbReference type="Rhea" id="RHEA:72363"/>
        <dbReference type="ChEBI" id="CHEBI:17544"/>
        <dbReference type="ChEBI" id="CHEBI:17996"/>
    </reaction>
</comment>
<dbReference type="FunFam" id="3.40.930.10:FF:000020">
    <property type="entry name" value="Anion exchange protein"/>
    <property type="match status" value="1"/>
</dbReference>
<accession>A0AAD9B235</accession>
<evidence type="ECO:0000313" key="16">
    <source>
        <dbReference type="Proteomes" id="UP001228049"/>
    </source>
</evidence>
<dbReference type="PANTHER" id="PTHR11453:SF14">
    <property type="entry name" value="ANION EXCHANGE PROTEIN 2"/>
    <property type="match status" value="1"/>
</dbReference>
<dbReference type="GO" id="GO:0051453">
    <property type="term" value="P:regulation of intracellular pH"/>
    <property type="evidence" value="ECO:0007669"/>
    <property type="project" value="TreeGrafter"/>
</dbReference>
<dbReference type="GO" id="GO:0008509">
    <property type="term" value="F:monoatomic anion transmembrane transporter activity"/>
    <property type="evidence" value="ECO:0007669"/>
    <property type="project" value="InterPro"/>
</dbReference>
<name>A0AAD9B235_DISEL</name>
<feature type="region of interest" description="Disordered" evidence="12">
    <location>
        <begin position="303"/>
        <end position="334"/>
    </location>
</feature>
<evidence type="ECO:0000256" key="12">
    <source>
        <dbReference type="SAM" id="MobiDB-lite"/>
    </source>
</evidence>
<feature type="transmembrane region" description="Helical" evidence="11">
    <location>
        <begin position="621"/>
        <end position="646"/>
    </location>
</feature>
<dbReference type="InterPro" id="IPR003020">
    <property type="entry name" value="HCO3_transpt_euk"/>
</dbReference>
<evidence type="ECO:0000256" key="11">
    <source>
        <dbReference type="RuleBase" id="RU362035"/>
    </source>
</evidence>
<dbReference type="Gene3D" id="1.10.287.570">
    <property type="entry name" value="Helical hairpin bin"/>
    <property type="match status" value="1"/>
</dbReference>
<evidence type="ECO:0000256" key="9">
    <source>
        <dbReference type="ARBA" id="ARBA00023136"/>
    </source>
</evidence>
<organism evidence="15 16">
    <name type="scientific">Dissostichus eleginoides</name>
    <name type="common">Patagonian toothfish</name>
    <name type="synonym">Dissostichus amissus</name>
    <dbReference type="NCBI Taxonomy" id="100907"/>
    <lineage>
        <taxon>Eukaryota</taxon>
        <taxon>Metazoa</taxon>
        <taxon>Chordata</taxon>
        <taxon>Craniata</taxon>
        <taxon>Vertebrata</taxon>
        <taxon>Euteleostomi</taxon>
        <taxon>Actinopterygii</taxon>
        <taxon>Neopterygii</taxon>
        <taxon>Teleostei</taxon>
        <taxon>Neoteleostei</taxon>
        <taxon>Acanthomorphata</taxon>
        <taxon>Eupercaria</taxon>
        <taxon>Perciformes</taxon>
        <taxon>Notothenioidei</taxon>
        <taxon>Nototheniidae</taxon>
        <taxon>Dissostichus</taxon>
    </lineage>
</organism>
<feature type="transmembrane region" description="Helical" evidence="11">
    <location>
        <begin position="903"/>
        <end position="922"/>
    </location>
</feature>
<protein>
    <recommendedName>
        <fullName evidence="11">Anion exchange protein</fullName>
    </recommendedName>
</protein>
<evidence type="ECO:0000256" key="4">
    <source>
        <dbReference type="ARBA" id="ARBA00022475"/>
    </source>
</evidence>
<keyword evidence="7 11" id="KW-1133">Transmembrane helix</keyword>
<dbReference type="PRINTS" id="PR01231">
    <property type="entry name" value="HCO3TRNSPORT"/>
</dbReference>